<dbReference type="AlphaFoldDB" id="A0A9N9PF83"/>
<evidence type="ECO:0000313" key="1">
    <source>
        <dbReference type="EMBL" id="CAG8810831.1"/>
    </source>
</evidence>
<accession>A0A9N9PF83</accession>
<evidence type="ECO:0000313" key="2">
    <source>
        <dbReference type="Proteomes" id="UP000789405"/>
    </source>
</evidence>
<organism evidence="1 2">
    <name type="scientific">Dentiscutata erythropus</name>
    <dbReference type="NCBI Taxonomy" id="1348616"/>
    <lineage>
        <taxon>Eukaryota</taxon>
        <taxon>Fungi</taxon>
        <taxon>Fungi incertae sedis</taxon>
        <taxon>Mucoromycota</taxon>
        <taxon>Glomeromycotina</taxon>
        <taxon>Glomeromycetes</taxon>
        <taxon>Diversisporales</taxon>
        <taxon>Gigasporaceae</taxon>
        <taxon>Dentiscutata</taxon>
    </lineage>
</organism>
<gene>
    <name evidence="1" type="ORF">DERYTH_LOCUS25359</name>
</gene>
<sequence length="96" mass="11501">DLQVETRDVSKSSLEYTKDVPAHYQNSSILFDHYLPNVWAEKKKEQLNNRLSLVSYIVAFIVLHRQGYRIVEYSGWTYILKWLLNPEYYHIDKHGK</sequence>
<keyword evidence="2" id="KW-1185">Reference proteome</keyword>
<feature type="non-terminal residue" evidence="1">
    <location>
        <position position="96"/>
    </location>
</feature>
<feature type="non-terminal residue" evidence="1">
    <location>
        <position position="1"/>
    </location>
</feature>
<protein>
    <submittedName>
        <fullName evidence="1">18616_t:CDS:1</fullName>
    </submittedName>
</protein>
<name>A0A9N9PF83_9GLOM</name>
<dbReference type="EMBL" id="CAJVPY010046818">
    <property type="protein sequence ID" value="CAG8810831.1"/>
    <property type="molecule type" value="Genomic_DNA"/>
</dbReference>
<reference evidence="1" key="1">
    <citation type="submission" date="2021-06" db="EMBL/GenBank/DDBJ databases">
        <authorList>
            <person name="Kallberg Y."/>
            <person name="Tangrot J."/>
            <person name="Rosling A."/>
        </authorList>
    </citation>
    <scope>NUCLEOTIDE SEQUENCE</scope>
    <source>
        <strain evidence="1">MA453B</strain>
    </source>
</reference>
<dbReference type="OrthoDB" id="2428408at2759"/>
<proteinExistence type="predicted"/>
<comment type="caution">
    <text evidence="1">The sequence shown here is derived from an EMBL/GenBank/DDBJ whole genome shotgun (WGS) entry which is preliminary data.</text>
</comment>
<dbReference type="Proteomes" id="UP000789405">
    <property type="component" value="Unassembled WGS sequence"/>
</dbReference>